<evidence type="ECO:0000259" key="1">
    <source>
        <dbReference type="Pfam" id="PF12697"/>
    </source>
</evidence>
<organism evidence="2 3">
    <name type="scientific">Pontibacter saemangeumensis</name>
    <dbReference type="NCBI Taxonomy" id="1084525"/>
    <lineage>
        <taxon>Bacteria</taxon>
        <taxon>Pseudomonadati</taxon>
        <taxon>Bacteroidota</taxon>
        <taxon>Cytophagia</taxon>
        <taxon>Cytophagales</taxon>
        <taxon>Hymenobacteraceae</taxon>
        <taxon>Pontibacter</taxon>
    </lineage>
</organism>
<feature type="domain" description="AB hydrolase-1" evidence="1">
    <location>
        <begin position="100"/>
        <end position="324"/>
    </location>
</feature>
<dbReference type="PROSITE" id="PS51257">
    <property type="entry name" value="PROKAR_LIPOPROTEIN"/>
    <property type="match status" value="1"/>
</dbReference>
<keyword evidence="2" id="KW-0378">Hydrolase</keyword>
<dbReference type="InterPro" id="IPR029058">
    <property type="entry name" value="AB_hydrolase_fold"/>
</dbReference>
<dbReference type="InterPro" id="IPR050228">
    <property type="entry name" value="Carboxylesterase_BioH"/>
</dbReference>
<comment type="caution">
    <text evidence="2">The sequence shown here is derived from an EMBL/GenBank/DDBJ whole genome shotgun (WGS) entry which is preliminary data.</text>
</comment>
<accession>A0ABP8L8I5</accession>
<name>A0ABP8L8I5_9BACT</name>
<evidence type="ECO:0000313" key="3">
    <source>
        <dbReference type="Proteomes" id="UP001500552"/>
    </source>
</evidence>
<reference evidence="3" key="1">
    <citation type="journal article" date="2019" name="Int. J. Syst. Evol. Microbiol.">
        <title>The Global Catalogue of Microorganisms (GCM) 10K type strain sequencing project: providing services to taxonomists for standard genome sequencing and annotation.</title>
        <authorList>
            <consortium name="The Broad Institute Genomics Platform"/>
            <consortium name="The Broad Institute Genome Sequencing Center for Infectious Disease"/>
            <person name="Wu L."/>
            <person name="Ma J."/>
        </authorList>
    </citation>
    <scope>NUCLEOTIDE SEQUENCE [LARGE SCALE GENOMIC DNA]</scope>
    <source>
        <strain evidence="3">JCM 17926</strain>
    </source>
</reference>
<dbReference type="EMBL" id="BAABHC010000002">
    <property type="protein sequence ID" value="GAA4424205.1"/>
    <property type="molecule type" value="Genomic_DNA"/>
</dbReference>
<dbReference type="SUPFAM" id="SSF53474">
    <property type="entry name" value="alpha/beta-Hydrolases"/>
    <property type="match status" value="1"/>
</dbReference>
<evidence type="ECO:0000313" key="2">
    <source>
        <dbReference type="EMBL" id="GAA4424205.1"/>
    </source>
</evidence>
<dbReference type="RefSeq" id="WP_345156453.1">
    <property type="nucleotide sequence ID" value="NZ_BAABHC010000002.1"/>
</dbReference>
<protein>
    <submittedName>
        <fullName evidence="2">Alpha/beta fold hydrolase</fullName>
    </submittedName>
</protein>
<dbReference type="Gene3D" id="3.40.50.1820">
    <property type="entry name" value="alpha/beta hydrolase"/>
    <property type="match status" value="1"/>
</dbReference>
<dbReference type="GO" id="GO:0016787">
    <property type="term" value="F:hydrolase activity"/>
    <property type="evidence" value="ECO:0007669"/>
    <property type="project" value="UniProtKB-KW"/>
</dbReference>
<dbReference type="PANTHER" id="PTHR43194:SF2">
    <property type="entry name" value="PEROXISOMAL MEMBRANE PROTEIN LPX1"/>
    <property type="match status" value="1"/>
</dbReference>
<proteinExistence type="predicted"/>
<dbReference type="Pfam" id="PF12697">
    <property type="entry name" value="Abhydrolase_6"/>
    <property type="match status" value="1"/>
</dbReference>
<sequence length="373" mass="41136">MYKSKKVSQRINLVLLSITVSILLAACASIKESRSNGLLEIKEQGSFAVGGTVITNPGTFDPIKDGAFNPTAQSSEGQTLHGDHAYVFYQIPANPRKLPLVMWHGWGQSAKTWQTTPNGREGFQNIFLRRRFPVYLIDQPGRGKAAKGTKPFTITASPDDQLWFGIFRLGVYPNFYPGVQFSKDPEALNQFYRQGVPNTAPYDAQTNINAVSALFDKIGQGILITHSHSGGAGWLTAMKNDKIKAVVSFEPGGDFVFPEGETIQGLKPGGDFDTPPIVPLAEFTKLTKVPILIYYGDNIPDQPSTNPGQEQWRAIFAMAKQFRDVVNRHGGDVTLVHLPQIGIKGNTHFPMSDLNNVEIANHLSEFLKKKHLD</sequence>
<keyword evidence="3" id="KW-1185">Reference proteome</keyword>
<gene>
    <name evidence="2" type="ORF">GCM10023188_03790</name>
</gene>
<dbReference type="CDD" id="cd12810">
    <property type="entry name" value="Esterase_713_like-3"/>
    <property type="match status" value="1"/>
</dbReference>
<dbReference type="Proteomes" id="UP001500552">
    <property type="component" value="Unassembled WGS sequence"/>
</dbReference>
<dbReference type="PANTHER" id="PTHR43194">
    <property type="entry name" value="HYDROLASE ALPHA/BETA FOLD FAMILY"/>
    <property type="match status" value="1"/>
</dbReference>
<dbReference type="InterPro" id="IPR000073">
    <property type="entry name" value="AB_hydrolase_1"/>
</dbReference>